<dbReference type="GO" id="GO:0008483">
    <property type="term" value="F:transaminase activity"/>
    <property type="evidence" value="ECO:0007669"/>
    <property type="project" value="UniProtKB-KW"/>
</dbReference>
<dbReference type="GO" id="GO:0000271">
    <property type="term" value="P:polysaccharide biosynthetic process"/>
    <property type="evidence" value="ECO:0007669"/>
    <property type="project" value="TreeGrafter"/>
</dbReference>
<keyword evidence="5" id="KW-0032">Aminotransferase</keyword>
<dbReference type="GeneID" id="88359724"/>
<comment type="cofactor">
    <cofactor evidence="1">
        <name>pyridoxal 5'-phosphate</name>
        <dbReference type="ChEBI" id="CHEBI:597326"/>
    </cofactor>
</comment>
<protein>
    <submittedName>
        <fullName evidence="5">DegT/DnrJ/EryC1/StrS aminotransferase</fullName>
    </submittedName>
</protein>
<dbReference type="Pfam" id="PF01041">
    <property type="entry name" value="DegT_DnrJ_EryC1"/>
    <property type="match status" value="1"/>
</dbReference>
<feature type="modified residue" description="N6-(pyridoxal phosphate)lysine" evidence="3">
    <location>
        <position position="186"/>
    </location>
</feature>
<dbReference type="PIRSF" id="PIRSF000390">
    <property type="entry name" value="PLP_StrS"/>
    <property type="match status" value="1"/>
</dbReference>
<comment type="similarity">
    <text evidence="4">Belongs to the DegT/DnrJ/EryC1 family.</text>
</comment>
<dbReference type="SUPFAM" id="SSF53383">
    <property type="entry name" value="PLP-dependent transferases"/>
    <property type="match status" value="1"/>
</dbReference>
<evidence type="ECO:0000256" key="3">
    <source>
        <dbReference type="PIRSR" id="PIRSR000390-2"/>
    </source>
</evidence>
<reference evidence="5 6" key="1">
    <citation type="submission" date="2017-10" db="EMBL/GenBank/DDBJ databases">
        <title>Comparative genomics between pathogenic Norcardia.</title>
        <authorList>
            <person name="Zeng L."/>
        </authorList>
    </citation>
    <scope>NUCLEOTIDE SEQUENCE [LARGE SCALE GENOMIC DNA]</scope>
    <source>
        <strain evidence="5 6">NC_YFY_NT001</strain>
    </source>
</reference>
<dbReference type="EMBL" id="CP023778">
    <property type="protein sequence ID" value="ATL68193.1"/>
    <property type="molecule type" value="Genomic_DNA"/>
</dbReference>
<evidence type="ECO:0000313" key="5">
    <source>
        <dbReference type="EMBL" id="ATL68193.1"/>
    </source>
</evidence>
<dbReference type="PANTHER" id="PTHR30244:SF34">
    <property type="entry name" value="DTDP-4-AMINO-4,6-DIDEOXYGALACTOSE TRANSAMINASE"/>
    <property type="match status" value="1"/>
</dbReference>
<dbReference type="CDD" id="cd00616">
    <property type="entry name" value="AHBA_syn"/>
    <property type="match status" value="1"/>
</dbReference>
<evidence type="ECO:0000256" key="2">
    <source>
        <dbReference type="PIRSR" id="PIRSR000390-1"/>
    </source>
</evidence>
<dbReference type="GO" id="GO:0030170">
    <property type="term" value="F:pyridoxal phosphate binding"/>
    <property type="evidence" value="ECO:0007669"/>
    <property type="project" value="TreeGrafter"/>
</dbReference>
<dbReference type="Gene3D" id="3.90.1150.10">
    <property type="entry name" value="Aspartate Aminotransferase, domain 1"/>
    <property type="match status" value="1"/>
</dbReference>
<evidence type="ECO:0000313" key="6">
    <source>
        <dbReference type="Proteomes" id="UP000221961"/>
    </source>
</evidence>
<dbReference type="InterPro" id="IPR000653">
    <property type="entry name" value="DegT/StrS_aminotransferase"/>
</dbReference>
<feature type="active site" description="Proton acceptor" evidence="2">
    <location>
        <position position="186"/>
    </location>
</feature>
<dbReference type="InterPro" id="IPR015424">
    <property type="entry name" value="PyrdxlP-dep_Trfase"/>
</dbReference>
<evidence type="ECO:0000256" key="1">
    <source>
        <dbReference type="ARBA" id="ARBA00001933"/>
    </source>
</evidence>
<keyword evidence="5" id="KW-0808">Transferase</keyword>
<dbReference type="InterPro" id="IPR015421">
    <property type="entry name" value="PyrdxlP-dep_Trfase_major"/>
</dbReference>
<dbReference type="KEGG" id="ntp:CRH09_20430"/>
<dbReference type="AlphaFoldDB" id="A0A291RKV7"/>
<gene>
    <name evidence="5" type="ORF">CRH09_20430</name>
</gene>
<dbReference type="PANTHER" id="PTHR30244">
    <property type="entry name" value="TRANSAMINASE"/>
    <property type="match status" value="1"/>
</dbReference>
<dbReference type="InterPro" id="IPR015422">
    <property type="entry name" value="PyrdxlP-dep_Trfase_small"/>
</dbReference>
<keyword evidence="3 4" id="KW-0663">Pyridoxal phosphate</keyword>
<accession>A0A291RKV7</accession>
<dbReference type="RefSeq" id="WP_098695294.1">
    <property type="nucleotide sequence ID" value="NZ_CP023778.1"/>
</dbReference>
<sequence>MNPPESVRRNAKPYLHGPEFTAICEALEAGQYGHSGVTETFEARLATFLGVDDVVAVSSCTAALHLALILAGAGPGTEVIVPAQTFCATIHAILMAGAEPHFVDIDADTLCIDPAAVRAAITPRTRAVLPVLYGGRAVDLTSIQPILDDHAIAIVEDAAHAFGSRHGDKRVGATGALTCFSFGPIKSLTCGEGGALVPRTRCEADAARTLRLLGVTKSQAARIRSTTYQVDRPGWRYHLSALHAAIGTVQLERFGTIETIRRSLWRTYARELATLDDVTMIDVDIDNTVPFNAVVRIPQRDTVFDLMRDHGVGVGVHYPPNHTQPAFARWYRPLPVTEQTAAQIMSLPFHPAMTEHDIHCVTSALRQALTHIHGA</sequence>
<evidence type="ECO:0000256" key="4">
    <source>
        <dbReference type="RuleBase" id="RU004508"/>
    </source>
</evidence>
<dbReference type="Gene3D" id="3.40.640.10">
    <property type="entry name" value="Type I PLP-dependent aspartate aminotransferase-like (Major domain)"/>
    <property type="match status" value="1"/>
</dbReference>
<dbReference type="Proteomes" id="UP000221961">
    <property type="component" value="Chromosome"/>
</dbReference>
<proteinExistence type="inferred from homology"/>
<name>A0A291RKV7_9NOCA</name>
<organism evidence="5 6">
    <name type="scientific">Nocardia terpenica</name>
    <dbReference type="NCBI Taxonomy" id="455432"/>
    <lineage>
        <taxon>Bacteria</taxon>
        <taxon>Bacillati</taxon>
        <taxon>Actinomycetota</taxon>
        <taxon>Actinomycetes</taxon>
        <taxon>Mycobacteriales</taxon>
        <taxon>Nocardiaceae</taxon>
        <taxon>Nocardia</taxon>
    </lineage>
</organism>